<dbReference type="PANTHER" id="PTHR43433">
    <property type="entry name" value="HYDROLASE, ALPHA/BETA FOLD FAMILY PROTEIN"/>
    <property type="match status" value="1"/>
</dbReference>
<reference evidence="4" key="1">
    <citation type="submission" date="2016-10" db="EMBL/GenBank/DDBJ databases">
        <authorList>
            <person name="Varghese N."/>
            <person name="Submissions S."/>
        </authorList>
    </citation>
    <scope>NUCLEOTIDE SEQUENCE [LARGE SCALE GENOMIC DNA]</scope>
    <source>
        <strain evidence="4">DSM 45419</strain>
    </source>
</reference>
<evidence type="ECO:0000313" key="4">
    <source>
        <dbReference type="Proteomes" id="UP000198680"/>
    </source>
</evidence>
<dbReference type="OrthoDB" id="5172953at2"/>
<evidence type="ECO:0000256" key="1">
    <source>
        <dbReference type="SAM" id="MobiDB-lite"/>
    </source>
</evidence>
<sequence length="308" mass="33160">MEDLPAPRHSQARGGPLQGGHTTVRAADGTRLRAWTNGGDGVPVLLCNGLGAPPAAWPRVVERDSGFRVVTWAHRGLAGSERPADRSRVRVEDHADDARAVLDAFDMPSATVVGWSLGVNVAFELALEQSSRVRSLLAVAGVPGGSFSAMFAPYGLPRRLRAPAGRLSSRLLPVVGPLLPVVVASLPPWHELLTPAGFTGPAREATHPAALYHVLHEFSRHDWRWYRHLALAVAEHAPLDVAGVSCPVTFVAGRYDTLVDPVDVRTAAEAVPGARLRTLAGTHFVPLQYPEVMRAELQALVAREPRHR</sequence>
<organism evidence="3 4">
    <name type="scientific">Geodermatophilus siccatus</name>
    <dbReference type="NCBI Taxonomy" id="1137991"/>
    <lineage>
        <taxon>Bacteria</taxon>
        <taxon>Bacillati</taxon>
        <taxon>Actinomycetota</taxon>
        <taxon>Actinomycetes</taxon>
        <taxon>Geodermatophilales</taxon>
        <taxon>Geodermatophilaceae</taxon>
        <taxon>Geodermatophilus</taxon>
    </lineage>
</organism>
<gene>
    <name evidence="3" type="ORF">SAMN05660642_01148</name>
</gene>
<accession>A0A1G9NQW2</accession>
<dbReference type="SUPFAM" id="SSF53474">
    <property type="entry name" value="alpha/beta-Hydrolases"/>
    <property type="match status" value="1"/>
</dbReference>
<evidence type="ECO:0000259" key="2">
    <source>
        <dbReference type="Pfam" id="PF00561"/>
    </source>
</evidence>
<protein>
    <submittedName>
        <fullName evidence="3">Pimeloyl-ACP methyl ester carboxylesterase</fullName>
    </submittedName>
</protein>
<dbReference type="Proteomes" id="UP000198680">
    <property type="component" value="Unassembled WGS sequence"/>
</dbReference>
<dbReference type="InterPro" id="IPR029058">
    <property type="entry name" value="AB_hydrolase_fold"/>
</dbReference>
<dbReference type="EMBL" id="FNHE01000002">
    <property type="protein sequence ID" value="SDL88976.1"/>
    <property type="molecule type" value="Genomic_DNA"/>
</dbReference>
<proteinExistence type="predicted"/>
<dbReference type="Gene3D" id="3.40.50.1820">
    <property type="entry name" value="alpha/beta hydrolase"/>
    <property type="match status" value="1"/>
</dbReference>
<dbReference type="InterPro" id="IPR000073">
    <property type="entry name" value="AB_hydrolase_1"/>
</dbReference>
<dbReference type="STRING" id="1137991.SAMN05660642_01148"/>
<name>A0A1G9NQW2_9ACTN</name>
<dbReference type="PANTHER" id="PTHR43433:SF5">
    <property type="entry name" value="AB HYDROLASE-1 DOMAIN-CONTAINING PROTEIN"/>
    <property type="match status" value="1"/>
</dbReference>
<dbReference type="Pfam" id="PF00561">
    <property type="entry name" value="Abhydrolase_1"/>
    <property type="match status" value="1"/>
</dbReference>
<keyword evidence="4" id="KW-1185">Reference proteome</keyword>
<dbReference type="AlphaFoldDB" id="A0A1G9NQW2"/>
<feature type="region of interest" description="Disordered" evidence="1">
    <location>
        <begin position="1"/>
        <end position="22"/>
    </location>
</feature>
<feature type="domain" description="AB hydrolase-1" evidence="2">
    <location>
        <begin position="43"/>
        <end position="285"/>
    </location>
</feature>
<evidence type="ECO:0000313" key="3">
    <source>
        <dbReference type="EMBL" id="SDL88976.1"/>
    </source>
</evidence>
<dbReference type="GO" id="GO:0003824">
    <property type="term" value="F:catalytic activity"/>
    <property type="evidence" value="ECO:0007669"/>
    <property type="project" value="UniProtKB-ARBA"/>
</dbReference>
<dbReference type="InterPro" id="IPR050471">
    <property type="entry name" value="AB_hydrolase"/>
</dbReference>